<dbReference type="Proteomes" id="UP001152888">
    <property type="component" value="Unassembled WGS sequence"/>
</dbReference>
<comment type="caution">
    <text evidence="2">The sequence shown here is derived from an EMBL/GenBank/DDBJ whole genome shotgun (WGS) entry which is preliminary data.</text>
</comment>
<name>A0A9P0NU29_ACAOB</name>
<keyword evidence="3" id="KW-1185">Reference proteome</keyword>
<reference evidence="2" key="1">
    <citation type="submission" date="2022-03" db="EMBL/GenBank/DDBJ databases">
        <authorList>
            <person name="Sayadi A."/>
        </authorList>
    </citation>
    <scope>NUCLEOTIDE SEQUENCE</scope>
</reference>
<organism evidence="2 3">
    <name type="scientific">Acanthoscelides obtectus</name>
    <name type="common">Bean weevil</name>
    <name type="synonym">Bruchus obtectus</name>
    <dbReference type="NCBI Taxonomy" id="200917"/>
    <lineage>
        <taxon>Eukaryota</taxon>
        <taxon>Metazoa</taxon>
        <taxon>Ecdysozoa</taxon>
        <taxon>Arthropoda</taxon>
        <taxon>Hexapoda</taxon>
        <taxon>Insecta</taxon>
        <taxon>Pterygota</taxon>
        <taxon>Neoptera</taxon>
        <taxon>Endopterygota</taxon>
        <taxon>Coleoptera</taxon>
        <taxon>Polyphaga</taxon>
        <taxon>Cucujiformia</taxon>
        <taxon>Chrysomeloidea</taxon>
        <taxon>Chrysomelidae</taxon>
        <taxon>Bruchinae</taxon>
        <taxon>Bruchini</taxon>
        <taxon>Acanthoscelides</taxon>
    </lineage>
</organism>
<accession>A0A9P0NU29</accession>
<gene>
    <name evidence="2" type="ORF">ACAOBT_LOCUS1481</name>
</gene>
<feature type="chain" id="PRO_5040139972" evidence="1">
    <location>
        <begin position="21"/>
        <end position="247"/>
    </location>
</feature>
<protein>
    <submittedName>
        <fullName evidence="2">Uncharacterized protein</fullName>
    </submittedName>
</protein>
<proteinExistence type="predicted"/>
<keyword evidence="1" id="KW-0732">Signal</keyword>
<sequence>MKHRLTFCYTLILGSQLVACFWPPPVDIDLKQEEVFELSDPIRDEEIQDVYDEEEMIQDKHRKALGVKPYSDHLYVFHRNLKREKAVKTESVEIKQSRKFPESNPDAEESIPWKAGFLDEKGELSEDIYYVDDERLKESKKHKRADDETTEVSYDYAQMKAKYNELVEETARSNETLNYTEIKEDETPKEAVGAVLDMKVPKNCTEQEKSGIGLQAIECLLDDLNKPKMRNHTLGTYINCFGITRLL</sequence>
<dbReference type="AlphaFoldDB" id="A0A9P0NU29"/>
<evidence type="ECO:0000313" key="3">
    <source>
        <dbReference type="Proteomes" id="UP001152888"/>
    </source>
</evidence>
<evidence type="ECO:0000313" key="2">
    <source>
        <dbReference type="EMBL" id="CAH1956274.1"/>
    </source>
</evidence>
<dbReference type="OrthoDB" id="10257492at2759"/>
<feature type="signal peptide" evidence="1">
    <location>
        <begin position="1"/>
        <end position="20"/>
    </location>
</feature>
<evidence type="ECO:0000256" key="1">
    <source>
        <dbReference type="SAM" id="SignalP"/>
    </source>
</evidence>
<dbReference type="EMBL" id="CAKOFQ010006664">
    <property type="protein sequence ID" value="CAH1956274.1"/>
    <property type="molecule type" value="Genomic_DNA"/>
</dbReference>